<evidence type="ECO:0000256" key="3">
    <source>
        <dbReference type="SAM" id="MobiDB-lite"/>
    </source>
</evidence>
<dbReference type="Gene3D" id="3.20.20.10">
    <property type="entry name" value="Alanine racemase"/>
    <property type="match status" value="1"/>
</dbReference>
<dbReference type="Proteomes" id="UP001500074">
    <property type="component" value="Unassembled WGS sequence"/>
</dbReference>
<dbReference type="SUPFAM" id="SSF51419">
    <property type="entry name" value="PLP-binding barrel"/>
    <property type="match status" value="1"/>
</dbReference>
<dbReference type="InterPro" id="IPR029066">
    <property type="entry name" value="PLP-binding_barrel"/>
</dbReference>
<dbReference type="SMART" id="SM01119">
    <property type="entry name" value="D-ser_dehydrat"/>
    <property type="match status" value="1"/>
</dbReference>
<proteinExistence type="inferred from homology"/>
<protein>
    <submittedName>
        <fullName evidence="5">Amino acid deaminase</fullName>
    </submittedName>
</protein>
<reference evidence="6" key="1">
    <citation type="journal article" date="2019" name="Int. J. Syst. Evol. Microbiol.">
        <title>The Global Catalogue of Microorganisms (GCM) 10K type strain sequencing project: providing services to taxonomists for standard genome sequencing and annotation.</title>
        <authorList>
            <consortium name="The Broad Institute Genomics Platform"/>
            <consortium name="The Broad Institute Genome Sequencing Center for Infectious Disease"/>
            <person name="Wu L."/>
            <person name="Ma J."/>
        </authorList>
    </citation>
    <scope>NUCLEOTIDE SEQUENCE [LARGE SCALE GENOMIC DNA]</scope>
    <source>
        <strain evidence="6">JCM 18472</strain>
    </source>
</reference>
<comment type="caution">
    <text evidence="5">The sequence shown here is derived from an EMBL/GenBank/DDBJ whole genome shotgun (WGS) entry which is preliminary data.</text>
</comment>
<accession>A0ABP9RFP3</accession>
<dbReference type="InterPro" id="IPR051466">
    <property type="entry name" value="D-amino_acid_metab_enzyme"/>
</dbReference>
<dbReference type="Gene3D" id="2.40.37.20">
    <property type="entry name" value="D-serine dehydratase-like domain"/>
    <property type="match status" value="1"/>
</dbReference>
<dbReference type="InterPro" id="IPR026956">
    <property type="entry name" value="D-ser_dehydrat-like_dom"/>
</dbReference>
<sequence length="422" mass="45627">MREPMTEPMSEPAKRKAISNKGTPETGRSLLNGVSLPAAAIFEAPLSHNLAWMQRFAEAHGAHLAPHGKTTMTPALFRRQLEAGAWGITLATAPQCRAAFASGVPRLLLANQLVGEANMAIVAGLIEAGAEFYCVVDGEANARALGRFFAARGLTLNVLIELGVPGGRTGCRSPERVFELARLVDAEPALQLAGMEGYEGVVTDASQGADPVPAIRDYAARLVECAQRLDRDGLIGVGEPLVTASGSAWYDLIAEAFDAAELRERFTPVLRPGCYVVHDHGLYRQAQRGVLARRPDLHEGLKPALEVFAQVQSLPEPGLAIVALGKRDIGFDQLPEPLRRYREQGPREGGRADETLSVAGWRLTRLMDQHAFIELPAGSDDVAVGDIVAFGASHPCLTFDKWRQVLLVDDALSVREMMETRF</sequence>
<gene>
    <name evidence="5" type="ORF">GCM10023342_23650</name>
</gene>
<dbReference type="PANTHER" id="PTHR28004">
    <property type="entry name" value="ZGC:162816-RELATED"/>
    <property type="match status" value="1"/>
</dbReference>
<evidence type="ECO:0000313" key="6">
    <source>
        <dbReference type="Proteomes" id="UP001500074"/>
    </source>
</evidence>
<evidence type="ECO:0000259" key="4">
    <source>
        <dbReference type="SMART" id="SM01119"/>
    </source>
</evidence>
<dbReference type="InterPro" id="IPR001608">
    <property type="entry name" value="Ala_racemase_N"/>
</dbReference>
<keyword evidence="2" id="KW-0456">Lyase</keyword>
<dbReference type="InterPro" id="IPR042208">
    <property type="entry name" value="D-ser_dehydrat-like_sf"/>
</dbReference>
<dbReference type="Pfam" id="PF14031">
    <property type="entry name" value="D-ser_dehydrat"/>
    <property type="match status" value="1"/>
</dbReference>
<dbReference type="EMBL" id="BAABKI010000024">
    <property type="protein sequence ID" value="GAA5176928.1"/>
    <property type="molecule type" value="Genomic_DNA"/>
</dbReference>
<dbReference type="PANTHER" id="PTHR28004:SF8">
    <property type="entry name" value="D-SERINE DEAMINASE"/>
    <property type="match status" value="1"/>
</dbReference>
<keyword evidence="6" id="KW-1185">Reference proteome</keyword>
<dbReference type="CDD" id="cd06818">
    <property type="entry name" value="PLPDE_III_cryptic_DSD"/>
    <property type="match status" value="1"/>
</dbReference>
<dbReference type="Pfam" id="PF01168">
    <property type="entry name" value="Ala_racemase_N"/>
    <property type="match status" value="1"/>
</dbReference>
<evidence type="ECO:0000313" key="5">
    <source>
        <dbReference type="EMBL" id="GAA5176928.1"/>
    </source>
</evidence>
<comment type="similarity">
    <text evidence="1">Belongs to the DSD1 family.</text>
</comment>
<feature type="region of interest" description="Disordered" evidence="3">
    <location>
        <begin position="1"/>
        <end position="26"/>
    </location>
</feature>
<evidence type="ECO:0000256" key="1">
    <source>
        <dbReference type="ARBA" id="ARBA00005323"/>
    </source>
</evidence>
<organism evidence="5 6">
    <name type="scientific">Modicisalibacter zincidurans</name>
    <dbReference type="NCBI Taxonomy" id="1178777"/>
    <lineage>
        <taxon>Bacteria</taxon>
        <taxon>Pseudomonadati</taxon>
        <taxon>Pseudomonadota</taxon>
        <taxon>Gammaproteobacteria</taxon>
        <taxon>Oceanospirillales</taxon>
        <taxon>Halomonadaceae</taxon>
        <taxon>Modicisalibacter</taxon>
    </lineage>
</organism>
<evidence type="ECO:0000256" key="2">
    <source>
        <dbReference type="ARBA" id="ARBA00023239"/>
    </source>
</evidence>
<feature type="domain" description="D-serine dehydratase-like" evidence="4">
    <location>
        <begin position="304"/>
        <end position="409"/>
    </location>
</feature>
<name>A0ABP9RFP3_9GAMM</name>